<dbReference type="Pfam" id="PF13391">
    <property type="entry name" value="HNH_2"/>
    <property type="match status" value="1"/>
</dbReference>
<feature type="compositionally biased region" description="Polar residues" evidence="1">
    <location>
        <begin position="205"/>
        <end position="219"/>
    </location>
</feature>
<evidence type="ECO:0000256" key="1">
    <source>
        <dbReference type="SAM" id="MobiDB-lite"/>
    </source>
</evidence>
<protein>
    <recommendedName>
        <fullName evidence="2">HNH nuclease domain-containing protein</fullName>
    </recommendedName>
</protein>
<sequence length="534" mass="59202">MDPPPSENTMREMLSSLDNTQLEKLWKLNTLMRLEDDQLQELRRLHAAKQLQGIIKIAKEVPHNIADLIADNLDDEPVEDYVDALETRRQMFNRINNVAVTSASKISAALFAVIMVAPVSVLESRLAQLEESSELKNQAEVDRMLAQWQSISLDGIRAFANKGGPQKGDSSASTSVASSVANSDIKSPPGSTKASPQKRQRKTSEANSSDNSPSPSMQPSPLKRSRGHGRSNSESSSMSQVAHALRPIMASQQFSIGQPSPSTHAPANVDLSVATSTSYTRSSEAVKLCKSRDDNTCCFTGMPDPHAAYIFPFGVSKNAAISRITNMLEMFWGEETKNKLSKLIRDRKITESPKNLICINRQLHTWLDDCKAALKPLEKLEEGVRVQFHWLNESKYKPNSIVTNFATFKKQTGINDGKSWGYKIAHRKSGLMLNTGQTFVLKSENADHMPSFELLELSWNLLRIAAMCGASGELDELSDDDDDEEVYSDVEVYSAIADENNYPDVRQWIEAVEGGIEMETGKDEQPGDDFEGPF</sequence>
<dbReference type="RefSeq" id="XP_024777850.1">
    <property type="nucleotide sequence ID" value="XM_024920752.1"/>
</dbReference>
<feature type="domain" description="HNH nuclease" evidence="2">
    <location>
        <begin position="297"/>
        <end position="371"/>
    </location>
</feature>
<dbReference type="Proteomes" id="UP000241690">
    <property type="component" value="Unassembled WGS sequence"/>
</dbReference>
<dbReference type="AlphaFoldDB" id="A0A2T4AM80"/>
<organism evidence="3 4">
    <name type="scientific">Trichoderma harzianum CBS 226.95</name>
    <dbReference type="NCBI Taxonomy" id="983964"/>
    <lineage>
        <taxon>Eukaryota</taxon>
        <taxon>Fungi</taxon>
        <taxon>Dikarya</taxon>
        <taxon>Ascomycota</taxon>
        <taxon>Pezizomycotina</taxon>
        <taxon>Sordariomycetes</taxon>
        <taxon>Hypocreomycetidae</taxon>
        <taxon>Hypocreales</taxon>
        <taxon>Hypocreaceae</taxon>
        <taxon>Trichoderma</taxon>
    </lineage>
</organism>
<feature type="compositionally biased region" description="Polar residues" evidence="1">
    <location>
        <begin position="230"/>
        <end position="240"/>
    </location>
</feature>
<proteinExistence type="predicted"/>
<dbReference type="EMBL" id="KZ679677">
    <property type="protein sequence ID" value="PTB58173.1"/>
    <property type="molecule type" value="Genomic_DNA"/>
</dbReference>
<feature type="compositionally biased region" description="Low complexity" evidence="1">
    <location>
        <begin position="170"/>
        <end position="183"/>
    </location>
</feature>
<feature type="region of interest" description="Disordered" evidence="1">
    <location>
        <begin position="162"/>
        <end position="242"/>
    </location>
</feature>
<dbReference type="GeneID" id="36629321"/>
<keyword evidence="4" id="KW-1185">Reference proteome</keyword>
<dbReference type="InterPro" id="IPR003615">
    <property type="entry name" value="HNH_nuc"/>
</dbReference>
<accession>A0A2T4AM80</accession>
<evidence type="ECO:0000259" key="2">
    <source>
        <dbReference type="Pfam" id="PF13391"/>
    </source>
</evidence>
<evidence type="ECO:0000313" key="4">
    <source>
        <dbReference type="Proteomes" id="UP000241690"/>
    </source>
</evidence>
<evidence type="ECO:0000313" key="3">
    <source>
        <dbReference type="EMBL" id="PTB58173.1"/>
    </source>
</evidence>
<gene>
    <name evidence="3" type="ORF">M431DRAFT_528940</name>
</gene>
<name>A0A2T4AM80_TRIHA</name>
<reference evidence="3 4" key="1">
    <citation type="submission" date="2016-07" db="EMBL/GenBank/DDBJ databases">
        <title>Multiple horizontal gene transfer events from other fungi enriched the ability of initially mycotrophic Trichoderma (Ascomycota) to feed on dead plant biomass.</title>
        <authorList>
            <consortium name="DOE Joint Genome Institute"/>
            <person name="Aerts A."/>
            <person name="Atanasova L."/>
            <person name="Chenthamara K."/>
            <person name="Zhang J."/>
            <person name="Grujic M."/>
            <person name="Henrissat B."/>
            <person name="Kuo A."/>
            <person name="Salamov A."/>
            <person name="Lipzen A."/>
            <person name="Labutti K."/>
            <person name="Barry K."/>
            <person name="Miao Y."/>
            <person name="Rahimi M.J."/>
            <person name="Shen Q."/>
            <person name="Grigoriev I.V."/>
            <person name="Kubicek C.P."/>
            <person name="Druzhinina I.S."/>
        </authorList>
    </citation>
    <scope>NUCLEOTIDE SEQUENCE [LARGE SCALE GENOMIC DNA]</scope>
    <source>
        <strain evidence="3 4">CBS 226.95</strain>
    </source>
</reference>